<feature type="region of interest" description="Disordered" evidence="1">
    <location>
        <begin position="33"/>
        <end position="70"/>
    </location>
</feature>
<evidence type="ECO:0000313" key="3">
    <source>
        <dbReference type="Proteomes" id="UP000324222"/>
    </source>
</evidence>
<dbReference type="AlphaFoldDB" id="A0A5B7EZL2"/>
<dbReference type="EMBL" id="VSRR010004128">
    <property type="protein sequence ID" value="MPC38647.1"/>
    <property type="molecule type" value="Genomic_DNA"/>
</dbReference>
<comment type="caution">
    <text evidence="2">The sequence shown here is derived from an EMBL/GenBank/DDBJ whole genome shotgun (WGS) entry which is preliminary data.</text>
</comment>
<keyword evidence="3" id="KW-1185">Reference proteome</keyword>
<reference evidence="2 3" key="1">
    <citation type="submission" date="2019-05" db="EMBL/GenBank/DDBJ databases">
        <title>Another draft genome of Portunus trituberculatus and its Hox gene families provides insights of decapod evolution.</title>
        <authorList>
            <person name="Jeong J.-H."/>
            <person name="Song I."/>
            <person name="Kim S."/>
            <person name="Choi T."/>
            <person name="Kim D."/>
            <person name="Ryu S."/>
            <person name="Kim W."/>
        </authorList>
    </citation>
    <scope>NUCLEOTIDE SEQUENCE [LARGE SCALE GENOMIC DNA]</scope>
    <source>
        <tissue evidence="2">Muscle</tissue>
    </source>
</reference>
<proteinExistence type="predicted"/>
<organism evidence="2 3">
    <name type="scientific">Portunus trituberculatus</name>
    <name type="common">Swimming crab</name>
    <name type="synonym">Neptunus trituberculatus</name>
    <dbReference type="NCBI Taxonomy" id="210409"/>
    <lineage>
        <taxon>Eukaryota</taxon>
        <taxon>Metazoa</taxon>
        <taxon>Ecdysozoa</taxon>
        <taxon>Arthropoda</taxon>
        <taxon>Crustacea</taxon>
        <taxon>Multicrustacea</taxon>
        <taxon>Malacostraca</taxon>
        <taxon>Eumalacostraca</taxon>
        <taxon>Eucarida</taxon>
        <taxon>Decapoda</taxon>
        <taxon>Pleocyemata</taxon>
        <taxon>Brachyura</taxon>
        <taxon>Eubrachyura</taxon>
        <taxon>Portunoidea</taxon>
        <taxon>Portunidae</taxon>
        <taxon>Portuninae</taxon>
        <taxon>Portunus</taxon>
    </lineage>
</organism>
<dbReference type="Proteomes" id="UP000324222">
    <property type="component" value="Unassembled WGS sequence"/>
</dbReference>
<evidence type="ECO:0000256" key="1">
    <source>
        <dbReference type="SAM" id="MobiDB-lite"/>
    </source>
</evidence>
<name>A0A5B7EZL2_PORTR</name>
<accession>A0A5B7EZL2</accession>
<protein>
    <submittedName>
        <fullName evidence="2">Uncharacterized protein</fullName>
    </submittedName>
</protein>
<gene>
    <name evidence="2" type="ORF">E2C01_032158</name>
</gene>
<evidence type="ECO:0000313" key="2">
    <source>
        <dbReference type="EMBL" id="MPC38647.1"/>
    </source>
</evidence>
<sequence>MISNAKNLCYLSLPEEGCVRSVLRRACSVRQQGSRTEGAKSSKPVLNFSDTVSSPPPTREPPDGASVTGTRPPRLLCLNIYNVSGGVPQAASGRRLCFGRGAVCFEVLWCVVKLVYVRPRELHEARGELGRGTITAAADTSTCGPGHTRCLTPRHRAGVTRRRGPVSAWSWSGGVYFLASTPASLHRNSTTSISSTATSTQSGLPDSFISAQFCPVPRRRSVICAAEDFLKLVFSAFPADTLDQCSSWPPLHRGQRRPTRAIFTAWPSPFLPSLPSTIRLPDQPILDGNIESWTFSERHLNSNPQQEVFSWSGLTPDCRSGVND</sequence>